<proteinExistence type="predicted"/>
<accession>A0A369KA35</accession>
<evidence type="ECO:0000313" key="2">
    <source>
        <dbReference type="Proteomes" id="UP000076154"/>
    </source>
</evidence>
<sequence>MTTIPRSLAAQEGRLPGLNETYALARVKLRAYFLTGSAVDMLGVFSDWYDREGVDGEFGEGIARYLPHWAAFDDEGVPHPSKLQQSVLFAAADK</sequence>
<comment type="caution">
    <text evidence="1">The sequence shown here is derived from an EMBL/GenBank/DDBJ whole genome shotgun (WGS) entry which is preliminary data.</text>
</comment>
<dbReference type="AlphaFoldDB" id="A0A369KA35"/>
<organism evidence="1 2">
    <name type="scientific">Hypsizygus marmoreus</name>
    <name type="common">White beech mushroom</name>
    <name type="synonym">Agaricus marmoreus</name>
    <dbReference type="NCBI Taxonomy" id="39966"/>
    <lineage>
        <taxon>Eukaryota</taxon>
        <taxon>Fungi</taxon>
        <taxon>Dikarya</taxon>
        <taxon>Basidiomycota</taxon>
        <taxon>Agaricomycotina</taxon>
        <taxon>Agaricomycetes</taxon>
        <taxon>Agaricomycetidae</taxon>
        <taxon>Agaricales</taxon>
        <taxon>Tricholomatineae</taxon>
        <taxon>Lyophyllaceae</taxon>
        <taxon>Hypsizygus</taxon>
    </lineage>
</organism>
<protein>
    <submittedName>
        <fullName evidence="1">Uncharacterized protein</fullName>
    </submittedName>
</protein>
<dbReference type="InParanoid" id="A0A369KA35"/>
<gene>
    <name evidence="1" type="ORF">Hypma_007313</name>
</gene>
<dbReference type="Proteomes" id="UP000076154">
    <property type="component" value="Unassembled WGS sequence"/>
</dbReference>
<evidence type="ECO:0000313" key="1">
    <source>
        <dbReference type="EMBL" id="RDB30442.1"/>
    </source>
</evidence>
<keyword evidence="2" id="KW-1185">Reference proteome</keyword>
<dbReference type="EMBL" id="LUEZ02000005">
    <property type="protein sequence ID" value="RDB30442.1"/>
    <property type="molecule type" value="Genomic_DNA"/>
</dbReference>
<name>A0A369KA35_HYPMA</name>
<reference evidence="1" key="1">
    <citation type="submission" date="2018-04" db="EMBL/GenBank/DDBJ databases">
        <title>Whole genome sequencing of Hypsizygus marmoreus.</title>
        <authorList>
            <person name="Choi I.-G."/>
            <person name="Min B."/>
            <person name="Kim J.-G."/>
            <person name="Kim S."/>
            <person name="Oh Y.-L."/>
            <person name="Kong W.-S."/>
            <person name="Park H."/>
            <person name="Jeong J."/>
            <person name="Song E.-S."/>
        </authorList>
    </citation>
    <scope>NUCLEOTIDE SEQUENCE [LARGE SCALE GENOMIC DNA]</scope>
    <source>
        <strain evidence="1">51987-8</strain>
    </source>
</reference>